<dbReference type="SUPFAM" id="SSF53850">
    <property type="entry name" value="Periplasmic binding protein-like II"/>
    <property type="match status" value="1"/>
</dbReference>
<dbReference type="Proteomes" id="UP000004756">
    <property type="component" value="Unassembled WGS sequence"/>
</dbReference>
<dbReference type="HOGENOM" id="CLU_1701140_0_0_9"/>
<comment type="caution">
    <text evidence="1">The sequence shown here is derived from an EMBL/GenBank/DDBJ whole genome shotgun (WGS) entry which is preliminary data.</text>
</comment>
<proteinExistence type="predicted"/>
<protein>
    <recommendedName>
        <fullName evidence="3">ABC transporter, solute-binding protein</fullName>
    </recommendedName>
</protein>
<dbReference type="Gene3D" id="3.40.190.10">
    <property type="entry name" value="Periplasmic binding protein-like II"/>
    <property type="match status" value="1"/>
</dbReference>
<dbReference type="RefSeq" id="WP_007712655.1">
    <property type="nucleotide sequence ID" value="NZ_CP102272.1"/>
</dbReference>
<accession>C0D245</accession>
<dbReference type="AlphaFoldDB" id="C0D245"/>
<keyword evidence="2" id="KW-1185">Reference proteome</keyword>
<name>C0D245_9FIRM</name>
<organism evidence="1 2">
    <name type="scientific">[Clostridium] asparagiforme DSM 15981</name>
    <dbReference type="NCBI Taxonomy" id="518636"/>
    <lineage>
        <taxon>Bacteria</taxon>
        <taxon>Bacillati</taxon>
        <taxon>Bacillota</taxon>
        <taxon>Clostridia</taxon>
        <taxon>Lachnospirales</taxon>
        <taxon>Lachnospiraceae</taxon>
        <taxon>Enterocloster</taxon>
    </lineage>
</organism>
<evidence type="ECO:0000313" key="2">
    <source>
        <dbReference type="Proteomes" id="UP000004756"/>
    </source>
</evidence>
<sequence>MGNLTNMWDTRNRGIDVFAANFPSLDGEGYCVASTNGFCLFDNGDKEKIRVAKDFLQYLYTDEELMKYTLGTIPVNNSVIRQYQDEIWMLRAYGENTSHVVNCVQSNRNWQGVRDVFYVQINDLLTGQKTPREAGEAIDAGCNAALEKGRTDAG</sequence>
<dbReference type="EMBL" id="ACCJ01000254">
    <property type="protein sequence ID" value="EEG54585.1"/>
    <property type="molecule type" value="Genomic_DNA"/>
</dbReference>
<gene>
    <name evidence="1" type="ORF">CLOSTASPAR_03334</name>
</gene>
<evidence type="ECO:0000313" key="1">
    <source>
        <dbReference type="EMBL" id="EEG54585.1"/>
    </source>
</evidence>
<evidence type="ECO:0008006" key="3">
    <source>
        <dbReference type="Google" id="ProtNLM"/>
    </source>
</evidence>
<reference evidence="1 2" key="1">
    <citation type="submission" date="2009-02" db="EMBL/GenBank/DDBJ databases">
        <title>Draft genome sequence of Clostridium asparagiforme (DSM 15981).</title>
        <authorList>
            <person name="Sudarsanam P."/>
            <person name="Ley R."/>
            <person name="Guruge J."/>
            <person name="Turnbaugh P.J."/>
            <person name="Mahowald M."/>
            <person name="Liep D."/>
            <person name="Gordon J."/>
        </authorList>
    </citation>
    <scope>NUCLEOTIDE SEQUENCE [LARGE SCALE GENOMIC DNA]</scope>
    <source>
        <strain evidence="1 2">DSM 15981</strain>
    </source>
</reference>